<dbReference type="Pfam" id="PF03936">
    <property type="entry name" value="Terpene_synth_C"/>
    <property type="match status" value="1"/>
</dbReference>
<evidence type="ECO:0000256" key="1">
    <source>
        <dbReference type="ARBA" id="ARBA00001946"/>
    </source>
</evidence>
<dbReference type="EMBL" id="JAWXYG010000014">
    <property type="protein sequence ID" value="KAK4254029.1"/>
    <property type="molecule type" value="Genomic_DNA"/>
</dbReference>
<dbReference type="Gene3D" id="1.10.600.10">
    <property type="entry name" value="Farnesyl Diphosphate Synthase"/>
    <property type="match status" value="1"/>
</dbReference>
<dbReference type="GO" id="GO:0010333">
    <property type="term" value="F:terpene synthase activity"/>
    <property type="evidence" value="ECO:0007669"/>
    <property type="project" value="InterPro"/>
</dbReference>
<keyword evidence="3" id="KW-0460">Magnesium</keyword>
<keyword evidence="7" id="KW-1185">Reference proteome</keyword>
<dbReference type="Proteomes" id="UP001293593">
    <property type="component" value="Unassembled WGS sequence"/>
</dbReference>
<dbReference type="SFLD" id="SFLDG01019">
    <property type="entry name" value="Terpene_Cyclase_Like_1_C_Termi"/>
    <property type="match status" value="1"/>
</dbReference>
<dbReference type="SUPFAM" id="SSF48239">
    <property type="entry name" value="Terpenoid cyclases/Protein prenyltransferases"/>
    <property type="match status" value="1"/>
</dbReference>
<organism evidence="6 7">
    <name type="scientific">Acacia crassicarpa</name>
    <name type="common">northern wattle</name>
    <dbReference type="NCBI Taxonomy" id="499986"/>
    <lineage>
        <taxon>Eukaryota</taxon>
        <taxon>Viridiplantae</taxon>
        <taxon>Streptophyta</taxon>
        <taxon>Embryophyta</taxon>
        <taxon>Tracheophyta</taxon>
        <taxon>Spermatophyta</taxon>
        <taxon>Magnoliopsida</taxon>
        <taxon>eudicotyledons</taxon>
        <taxon>Gunneridae</taxon>
        <taxon>Pentapetalae</taxon>
        <taxon>rosids</taxon>
        <taxon>fabids</taxon>
        <taxon>Fabales</taxon>
        <taxon>Fabaceae</taxon>
        <taxon>Caesalpinioideae</taxon>
        <taxon>mimosoid clade</taxon>
        <taxon>Acacieae</taxon>
        <taxon>Acacia</taxon>
    </lineage>
</organism>
<dbReference type="Gene3D" id="1.50.10.130">
    <property type="entry name" value="Terpene synthase, N-terminal domain"/>
    <property type="match status" value="1"/>
</dbReference>
<feature type="domain" description="Terpene synthase N-terminal" evidence="4">
    <location>
        <begin position="13"/>
        <end position="163"/>
    </location>
</feature>
<dbReference type="InterPro" id="IPR008949">
    <property type="entry name" value="Isoprenoid_synthase_dom_sf"/>
</dbReference>
<keyword evidence="2" id="KW-0479">Metal-binding</keyword>
<dbReference type="PANTHER" id="PTHR31225:SF73">
    <property type="entry name" value="NERYL DIPHOSPHATE DIPHOSPHATASE, CHLOROPLASTIC"/>
    <property type="match status" value="1"/>
</dbReference>
<dbReference type="InterPro" id="IPR001906">
    <property type="entry name" value="Terpene_synth_N"/>
</dbReference>
<dbReference type="GO" id="GO:0016114">
    <property type="term" value="P:terpenoid biosynthetic process"/>
    <property type="evidence" value="ECO:0007669"/>
    <property type="project" value="InterPro"/>
</dbReference>
<reference evidence="6" key="1">
    <citation type="submission" date="2023-10" db="EMBL/GenBank/DDBJ databases">
        <title>Chromosome-level genome of the transformable northern wattle, Acacia crassicarpa.</title>
        <authorList>
            <person name="Massaro I."/>
            <person name="Sinha N.R."/>
            <person name="Poethig S."/>
            <person name="Leichty A.R."/>
        </authorList>
    </citation>
    <scope>NUCLEOTIDE SEQUENCE</scope>
    <source>
        <strain evidence="6">Acra3RX</strain>
        <tissue evidence="6">Leaf</tissue>
    </source>
</reference>
<dbReference type="InterPro" id="IPR005630">
    <property type="entry name" value="Terpene_synthase_metal-bd"/>
</dbReference>
<dbReference type="InterPro" id="IPR050148">
    <property type="entry name" value="Terpene_synthase-like"/>
</dbReference>
<comment type="cofactor">
    <cofactor evidence="1">
        <name>Mg(2+)</name>
        <dbReference type="ChEBI" id="CHEBI:18420"/>
    </cofactor>
</comment>
<sequence length="536" mass="61485">MDEILRIKHALVLKEAKNVFNKVIEKDPMMERLYMIDAIQRLSVDHLFEEEIQKTLLKQTSIISDFTNHLHLSQVALQFRLLRQAGLCAHADIFDNFKDKQGELKEEYREDIKGLVALYEASQLSIEGEDSLDDTGRLSRQLLETWLSKHEGHHEAQVVANALENPLHQSLSRFTNRNIILSTSDVVMRSNRGTSLLELAEISSCIIRHLNQNELFHVSKWWKEVEVAMEMKFGRMKAVKWYMWPMACLRDPKFSEQRIELTKSVSLVYIIDDIFDVYGSLDDLTCFTDAVNRWDSTDTVQLPGYMKSCFNLLYDTINELASKVQQKHGLNPTNTLKKSWAALLNSFLVEARWLNSGELPKAKEYLENGIVSSGVHVVFLHAFFLLLDQNIAQQNIAVMDQIPSLSSLVGKILRLCDDLEGAKSDDQNGLDGSYLECYTKENDGVSVEDAQTHVAHLISNAWKRLNQETLITPSPFPPSFTEFCLNASRMVLLMYSYRRNQSLLNLQEYVKSLLRVDEATYEHIHIPSNPKGHLFS</sequence>
<dbReference type="SFLD" id="SFLDS00005">
    <property type="entry name" value="Isoprenoid_Synthase_Type_I"/>
    <property type="match status" value="1"/>
</dbReference>
<gene>
    <name evidence="6" type="ORF">QN277_009462</name>
</gene>
<dbReference type="InterPro" id="IPR034741">
    <property type="entry name" value="Terpene_cyclase-like_1_C"/>
</dbReference>
<evidence type="ECO:0000259" key="5">
    <source>
        <dbReference type="Pfam" id="PF03936"/>
    </source>
</evidence>
<dbReference type="InterPro" id="IPR036965">
    <property type="entry name" value="Terpene_synth_N_sf"/>
</dbReference>
<accession>A0AAE1JIX6</accession>
<dbReference type="SUPFAM" id="SSF48576">
    <property type="entry name" value="Terpenoid synthases"/>
    <property type="match status" value="1"/>
</dbReference>
<evidence type="ECO:0000256" key="3">
    <source>
        <dbReference type="ARBA" id="ARBA00022842"/>
    </source>
</evidence>
<dbReference type="InterPro" id="IPR008930">
    <property type="entry name" value="Terpenoid_cyclase/PrenylTrfase"/>
</dbReference>
<evidence type="ECO:0000259" key="4">
    <source>
        <dbReference type="Pfam" id="PF01397"/>
    </source>
</evidence>
<dbReference type="AlphaFoldDB" id="A0AAE1JIX6"/>
<dbReference type="PANTHER" id="PTHR31225">
    <property type="entry name" value="OS04G0344100 PROTEIN-RELATED"/>
    <property type="match status" value="1"/>
</dbReference>
<protein>
    <submittedName>
        <fullName evidence="6">Uncharacterized protein</fullName>
    </submittedName>
</protein>
<evidence type="ECO:0000313" key="7">
    <source>
        <dbReference type="Proteomes" id="UP001293593"/>
    </source>
</evidence>
<evidence type="ECO:0000313" key="6">
    <source>
        <dbReference type="EMBL" id="KAK4254029.1"/>
    </source>
</evidence>
<feature type="domain" description="Terpene synthase metal-binding" evidence="5">
    <location>
        <begin position="223"/>
        <end position="463"/>
    </location>
</feature>
<proteinExistence type="predicted"/>
<name>A0AAE1JIX6_9FABA</name>
<comment type="caution">
    <text evidence="6">The sequence shown here is derived from an EMBL/GenBank/DDBJ whole genome shotgun (WGS) entry which is preliminary data.</text>
</comment>
<evidence type="ECO:0000256" key="2">
    <source>
        <dbReference type="ARBA" id="ARBA00022723"/>
    </source>
</evidence>
<dbReference type="Pfam" id="PF01397">
    <property type="entry name" value="Terpene_synth"/>
    <property type="match status" value="1"/>
</dbReference>
<dbReference type="GO" id="GO:0000287">
    <property type="term" value="F:magnesium ion binding"/>
    <property type="evidence" value="ECO:0007669"/>
    <property type="project" value="InterPro"/>
</dbReference>